<dbReference type="GO" id="GO:0051301">
    <property type="term" value="P:cell division"/>
    <property type="evidence" value="ECO:0007669"/>
    <property type="project" value="UniProtKB-KW"/>
</dbReference>
<evidence type="ECO:0000256" key="2">
    <source>
        <dbReference type="ARBA" id="ARBA00005479"/>
    </source>
</evidence>
<dbReference type="PANTHER" id="PTHR31570:SF1">
    <property type="entry name" value="HAUS AUGMIN-LIKE COMPLEX SUBUNIT 1"/>
    <property type="match status" value="1"/>
</dbReference>
<dbReference type="Proteomes" id="UP000664991">
    <property type="component" value="Unassembled WGS sequence"/>
</dbReference>
<dbReference type="Pfam" id="PF25762">
    <property type="entry name" value="HAUS1"/>
    <property type="match status" value="1"/>
</dbReference>
<name>A0A836CQZ9_SHEEP</name>
<comment type="subcellular location">
    <subcellularLocation>
        <location evidence="1">Cytoplasm</location>
        <location evidence="1">Cytoskeleton</location>
        <location evidence="1">Spindle</location>
    </subcellularLocation>
</comment>
<evidence type="ECO:0008006" key="13">
    <source>
        <dbReference type="Google" id="ProtNLM"/>
    </source>
</evidence>
<dbReference type="InterPro" id="IPR026243">
    <property type="entry name" value="HAUS1"/>
</dbReference>
<organism evidence="11 12">
    <name type="scientific">Ovis aries</name>
    <name type="common">Sheep</name>
    <dbReference type="NCBI Taxonomy" id="9940"/>
    <lineage>
        <taxon>Eukaryota</taxon>
        <taxon>Metazoa</taxon>
        <taxon>Chordata</taxon>
        <taxon>Craniata</taxon>
        <taxon>Vertebrata</taxon>
        <taxon>Euteleostomi</taxon>
        <taxon>Mammalia</taxon>
        <taxon>Eutheria</taxon>
        <taxon>Laurasiatheria</taxon>
        <taxon>Artiodactyla</taxon>
        <taxon>Ruminantia</taxon>
        <taxon>Pecora</taxon>
        <taxon>Bovidae</taxon>
        <taxon>Caprinae</taxon>
        <taxon>Ovis</taxon>
    </lineage>
</organism>
<comment type="caution">
    <text evidence="11">The sequence shown here is derived from an EMBL/GenBank/DDBJ whole genome shotgun (WGS) entry which is preliminary data.</text>
</comment>
<keyword evidence="8" id="KW-0206">Cytoskeleton</keyword>
<proteinExistence type="inferred from homology"/>
<keyword evidence="3" id="KW-0963">Cytoplasm</keyword>
<evidence type="ECO:0000256" key="10">
    <source>
        <dbReference type="SAM" id="MobiDB-lite"/>
    </source>
</evidence>
<sequence>MEALEEKEAQVAAWLKKIFGDHPIPQYEVNARTTEILYNLSERNRVRDRDVYLVTEDLKQKAKEYESEAKHLQDLLMESVNFSPASLSSTGSRYLNALVDSAVALETKDTSLASFIPAVNDLTSDLFRTKSKNEEIKLELAKLEKNLTATLVLEKCLREDLKKAELHLCTERARVDSRLQNMDFLKAKSEEFRSGIRTAEEQLAARGMDASLSHQSLVALSEKLAELKRQTVPLKKKLESYLDLMPRLAIRLSPSLPQLSYPHCHGQSGVHVLLPLQVGREDPFSAGLDPNTSHKSASVLRFPPSTPIHVWSVFTAEQDNSVKPPWNSQLCRMDEKEDTRLVQRRADVMNGKATVLMHVEAWSLNHLTGDTDLFHGLGSSHMQLKPKACDPQLLSLCSKAQEPQLLSPRALEPLLCTKRNDCSEKPPHGNERVVPASATGEKHTQQQSLASTDASKVK</sequence>
<dbReference type="GO" id="GO:0051225">
    <property type="term" value="P:spindle assembly"/>
    <property type="evidence" value="ECO:0007669"/>
    <property type="project" value="InterPro"/>
</dbReference>
<evidence type="ECO:0000313" key="11">
    <source>
        <dbReference type="EMBL" id="KAG5195717.1"/>
    </source>
</evidence>
<keyword evidence="5" id="KW-0493">Microtubule</keyword>
<dbReference type="PANTHER" id="PTHR31570">
    <property type="entry name" value="HAUS AUGMIN-LIKE COMPLEX SUBUNIT 1"/>
    <property type="match status" value="1"/>
</dbReference>
<evidence type="ECO:0000256" key="5">
    <source>
        <dbReference type="ARBA" id="ARBA00022701"/>
    </source>
</evidence>
<feature type="compositionally biased region" description="Polar residues" evidence="10">
    <location>
        <begin position="445"/>
        <end position="458"/>
    </location>
</feature>
<evidence type="ECO:0000256" key="1">
    <source>
        <dbReference type="ARBA" id="ARBA00004186"/>
    </source>
</evidence>
<dbReference type="PRINTS" id="PR02087">
    <property type="entry name" value="HAUSAUGMINL1"/>
</dbReference>
<dbReference type="AlphaFoldDB" id="A0A836CQZ9"/>
<evidence type="ECO:0000256" key="6">
    <source>
        <dbReference type="ARBA" id="ARBA00022776"/>
    </source>
</evidence>
<evidence type="ECO:0000256" key="9">
    <source>
        <dbReference type="ARBA" id="ARBA00023306"/>
    </source>
</evidence>
<dbReference type="EMBL" id="JAEMGP010000023">
    <property type="protein sequence ID" value="KAG5195717.1"/>
    <property type="molecule type" value="Genomic_DNA"/>
</dbReference>
<dbReference type="GO" id="GO:0005874">
    <property type="term" value="C:microtubule"/>
    <property type="evidence" value="ECO:0007669"/>
    <property type="project" value="UniProtKB-KW"/>
</dbReference>
<dbReference type="GO" id="GO:0070652">
    <property type="term" value="C:HAUS complex"/>
    <property type="evidence" value="ECO:0007669"/>
    <property type="project" value="InterPro"/>
</dbReference>
<evidence type="ECO:0000313" key="12">
    <source>
        <dbReference type="Proteomes" id="UP000664991"/>
    </source>
</evidence>
<evidence type="ECO:0000256" key="8">
    <source>
        <dbReference type="ARBA" id="ARBA00023212"/>
    </source>
</evidence>
<feature type="region of interest" description="Disordered" evidence="10">
    <location>
        <begin position="419"/>
        <end position="458"/>
    </location>
</feature>
<protein>
    <recommendedName>
        <fullName evidence="13">HAUS augmin-like complex subunit 1</fullName>
    </recommendedName>
</protein>
<reference evidence="11 12" key="1">
    <citation type="submission" date="2020-12" db="EMBL/GenBank/DDBJ databases">
        <title>De novo assembly of Tibetan sheep genome.</title>
        <authorList>
            <person name="Li X."/>
        </authorList>
    </citation>
    <scope>NUCLEOTIDE SEQUENCE [LARGE SCALE GENOMIC DNA]</scope>
    <source>
        <tissue evidence="11">Heart</tissue>
    </source>
</reference>
<keyword evidence="9" id="KW-0131">Cell cycle</keyword>
<evidence type="ECO:0000256" key="3">
    <source>
        <dbReference type="ARBA" id="ARBA00022490"/>
    </source>
</evidence>
<dbReference type="GO" id="GO:0007098">
    <property type="term" value="P:centrosome cycle"/>
    <property type="evidence" value="ECO:0007669"/>
    <property type="project" value="TreeGrafter"/>
</dbReference>
<dbReference type="GO" id="GO:0005829">
    <property type="term" value="C:cytosol"/>
    <property type="evidence" value="ECO:0007669"/>
    <property type="project" value="TreeGrafter"/>
</dbReference>
<keyword evidence="7" id="KW-0175">Coiled coil</keyword>
<gene>
    <name evidence="11" type="ORF">JEQ12_012012</name>
</gene>
<evidence type="ECO:0000256" key="4">
    <source>
        <dbReference type="ARBA" id="ARBA00022618"/>
    </source>
</evidence>
<evidence type="ECO:0000256" key="7">
    <source>
        <dbReference type="ARBA" id="ARBA00023054"/>
    </source>
</evidence>
<comment type="similarity">
    <text evidence="2">Belongs to the HAUS1 family.</text>
</comment>
<keyword evidence="6" id="KW-0498">Mitosis</keyword>
<feature type="compositionally biased region" description="Basic and acidic residues" evidence="10">
    <location>
        <begin position="419"/>
        <end position="431"/>
    </location>
</feature>
<keyword evidence="4" id="KW-0132">Cell division</keyword>
<accession>A0A836CQZ9</accession>
<dbReference type="GO" id="GO:0005819">
    <property type="term" value="C:spindle"/>
    <property type="evidence" value="ECO:0007669"/>
    <property type="project" value="UniProtKB-SubCell"/>
</dbReference>